<dbReference type="InterPro" id="IPR043733">
    <property type="entry name" value="DUF5677"/>
</dbReference>
<reference evidence="2" key="1">
    <citation type="journal article" date="2019" name="Int. J. Syst. Evol. Microbiol.">
        <title>The Global Catalogue of Microorganisms (GCM) 10K type strain sequencing project: providing services to taxonomists for standard genome sequencing and annotation.</title>
        <authorList>
            <consortium name="The Broad Institute Genomics Platform"/>
            <consortium name="The Broad Institute Genome Sequencing Center for Infectious Disease"/>
            <person name="Wu L."/>
            <person name="Ma J."/>
        </authorList>
    </citation>
    <scope>NUCLEOTIDE SEQUENCE [LARGE SCALE GENOMIC DNA]</scope>
    <source>
        <strain evidence="2">NBRC 102030</strain>
    </source>
</reference>
<dbReference type="EMBL" id="BSUY01000001">
    <property type="protein sequence ID" value="GMA83543.1"/>
    <property type="molecule type" value="Genomic_DNA"/>
</dbReference>
<proteinExistence type="predicted"/>
<dbReference type="RefSeq" id="WP_220773538.1">
    <property type="nucleotide sequence ID" value="NZ_BPFC01000049.1"/>
</dbReference>
<gene>
    <name evidence="1" type="ORF">GCM10025855_30760</name>
</gene>
<sequence length="343" mass="39073">MRVIQDQFDKLIEDLIAENPEKAKELDINKIISKQLPEFTKIISDSLAKSATEMLSNRRDEYDSFVTDNIKLWQSGFDLLETHISICTEAGENINSEYREKAVEKSDLVFDLLIRHHARACHIANEVLCLLKNGFPDAAHSRWRALHELSATAMLIFKHGQECAERFHFHNIIDSYDVMNEHHKYEDRLQAKGPTAAELGDMKRIYDDIIDKYGKSFSGHYGWAAYLFPQIKRVGFGPIEMDVGLDHMRPYYKWASQNIHAGSKGLRNRLALEKCNEDILVVGQSNSGMTDPAHATAISLMQVTCTLLQLNPSIDCIVIMNITQKYSDNIGDEFLKLSVHTNS</sequence>
<dbReference type="Proteomes" id="UP001157046">
    <property type="component" value="Unassembled WGS sequence"/>
</dbReference>
<organism evidence="1 2">
    <name type="scientific">Shewanella glacialipiscicola</name>
    <dbReference type="NCBI Taxonomy" id="614069"/>
    <lineage>
        <taxon>Bacteria</taxon>
        <taxon>Pseudomonadati</taxon>
        <taxon>Pseudomonadota</taxon>
        <taxon>Gammaproteobacteria</taxon>
        <taxon>Alteromonadales</taxon>
        <taxon>Shewanellaceae</taxon>
        <taxon>Shewanella</taxon>
    </lineage>
</organism>
<accession>A0ABQ6J5W9</accession>
<protein>
    <submittedName>
        <fullName evidence="1">Uncharacterized protein</fullName>
    </submittedName>
</protein>
<evidence type="ECO:0000313" key="2">
    <source>
        <dbReference type="Proteomes" id="UP001157046"/>
    </source>
</evidence>
<name>A0ABQ6J5W9_9GAMM</name>
<dbReference type="Pfam" id="PF18928">
    <property type="entry name" value="DUF5677"/>
    <property type="match status" value="1"/>
</dbReference>
<evidence type="ECO:0000313" key="1">
    <source>
        <dbReference type="EMBL" id="GMA83543.1"/>
    </source>
</evidence>
<comment type="caution">
    <text evidence="1">The sequence shown here is derived from an EMBL/GenBank/DDBJ whole genome shotgun (WGS) entry which is preliminary data.</text>
</comment>
<keyword evidence="2" id="KW-1185">Reference proteome</keyword>